<reference evidence="3" key="1">
    <citation type="submission" date="2010-08" db="EMBL/GenBank/DDBJ databases">
        <authorList>
            <consortium name="Caenorhabditis japonica Sequencing Consortium"/>
            <person name="Wilson R.K."/>
        </authorList>
    </citation>
    <scope>NUCLEOTIDE SEQUENCE [LARGE SCALE GENOMIC DNA]</scope>
    <source>
        <strain evidence="3">DF5081</strain>
    </source>
</reference>
<reference evidence="2" key="2">
    <citation type="submission" date="2022-06" db="UniProtKB">
        <authorList>
            <consortium name="EnsemblMetazoa"/>
        </authorList>
    </citation>
    <scope>IDENTIFICATION</scope>
    <source>
        <strain evidence="2">DF5081</strain>
    </source>
</reference>
<dbReference type="PANTHER" id="PTHR22744">
    <property type="entry name" value="HELIX LOOP HELIX PROTEIN 21-RELATED"/>
    <property type="match status" value="1"/>
</dbReference>
<evidence type="ECO:0000259" key="1">
    <source>
        <dbReference type="PROSITE" id="PS50097"/>
    </source>
</evidence>
<dbReference type="SMART" id="SM00225">
    <property type="entry name" value="BTB"/>
    <property type="match status" value="1"/>
</dbReference>
<organism evidence="2 3">
    <name type="scientific">Caenorhabditis japonica</name>
    <dbReference type="NCBI Taxonomy" id="281687"/>
    <lineage>
        <taxon>Eukaryota</taxon>
        <taxon>Metazoa</taxon>
        <taxon>Ecdysozoa</taxon>
        <taxon>Nematoda</taxon>
        <taxon>Chromadorea</taxon>
        <taxon>Rhabditida</taxon>
        <taxon>Rhabditina</taxon>
        <taxon>Rhabditomorpha</taxon>
        <taxon>Rhabditoidea</taxon>
        <taxon>Rhabditidae</taxon>
        <taxon>Peloderinae</taxon>
        <taxon>Caenorhabditis</taxon>
    </lineage>
</organism>
<dbReference type="Pfam" id="PF00651">
    <property type="entry name" value="BTB"/>
    <property type="match status" value="1"/>
</dbReference>
<evidence type="ECO:0000313" key="3">
    <source>
        <dbReference type="Proteomes" id="UP000005237"/>
    </source>
</evidence>
<keyword evidence="3" id="KW-1185">Reference proteome</keyword>
<dbReference type="Gene3D" id="3.30.710.10">
    <property type="entry name" value="Potassium Channel Kv1.1, Chain A"/>
    <property type="match status" value="1"/>
</dbReference>
<dbReference type="EnsemblMetazoa" id="CJA12427.1">
    <property type="protein sequence ID" value="CJA12427.1"/>
    <property type="gene ID" value="WBGene00131631"/>
</dbReference>
<dbReference type="InterPro" id="IPR000210">
    <property type="entry name" value="BTB/POZ_dom"/>
</dbReference>
<dbReference type="AlphaFoldDB" id="A0A8R1HYV0"/>
<accession>A0A8R1HYV0</accession>
<dbReference type="PANTHER" id="PTHR22744:SF12">
    <property type="entry name" value="BTB DOMAIN-CONTAINING PROTEIN"/>
    <property type="match status" value="1"/>
</dbReference>
<evidence type="ECO:0000313" key="2">
    <source>
        <dbReference type="EnsemblMetazoa" id="CJA12427.1"/>
    </source>
</evidence>
<proteinExistence type="predicted"/>
<protein>
    <submittedName>
        <fullName evidence="2">BTB domain-containing protein</fullName>
    </submittedName>
</protein>
<dbReference type="SUPFAM" id="SSF54695">
    <property type="entry name" value="POZ domain"/>
    <property type="match status" value="1"/>
</dbReference>
<sequence length="454" mass="53776">MGEKHDADEKIVWPINVAMTWNVLDDGKVEAEPVKNCYFRFEYRIILKHIITLNARPNRLHLPSWPKSNRFPVQLEYFEPLWPGIRHFLENMHEQKISSQDCWNYCDMLGALYHQWKFDESKLLELESLSYKLGFSRFFDGIGLEGDFFKMTQSTRTANIQRRSGKRVKMKNRRGKIEHKVVWELHLQRIRKDAQCIFKIFNGYQITVNFFSSTFRHTEYLSIGIALQGDVTHTEFVEMEFIFRFGNLETQDVTTRVRRRLDPVQNTICVPTVCTIEEIEKRLDTAENDVFLVEVHLEICSGECLEENKENILEMPGKNDVVLKFDEKKIAVNRDFLGHHVQFFRTLFFNENFDEHRRKILEISTAAYTEMVQFLDTLYHGTKSFKVCQFYHVLRMADEWICEKVVGIVEKALINCQIASVNKRKLAEKFNLMQLFKILQNNNKTGEVKKMRIL</sequence>
<dbReference type="Proteomes" id="UP000005237">
    <property type="component" value="Unassembled WGS sequence"/>
</dbReference>
<dbReference type="PROSITE" id="PS50097">
    <property type="entry name" value="BTB"/>
    <property type="match status" value="1"/>
</dbReference>
<name>A0A8R1HYV0_CAEJA</name>
<dbReference type="CDD" id="cd18186">
    <property type="entry name" value="BTB_POZ_ZBTB_KLHL-like"/>
    <property type="match status" value="1"/>
</dbReference>
<feature type="domain" description="BTB" evidence="1">
    <location>
        <begin position="319"/>
        <end position="387"/>
    </location>
</feature>
<dbReference type="InterPro" id="IPR011333">
    <property type="entry name" value="SKP1/BTB/POZ_sf"/>
</dbReference>